<dbReference type="GeneID" id="70181001"/>
<dbReference type="EMBL" id="JAGTJQ010000018">
    <property type="protein sequence ID" value="KAH7009379.1"/>
    <property type="molecule type" value="Genomic_DNA"/>
</dbReference>
<gene>
    <name evidence="1" type="ORF">B0I36DRAFT_279428</name>
</gene>
<reference evidence="1" key="1">
    <citation type="journal article" date="2021" name="Nat. Commun.">
        <title>Genetic determinants of endophytism in the Arabidopsis root mycobiome.</title>
        <authorList>
            <person name="Mesny F."/>
            <person name="Miyauchi S."/>
            <person name="Thiergart T."/>
            <person name="Pickel B."/>
            <person name="Atanasova L."/>
            <person name="Karlsson M."/>
            <person name="Huettel B."/>
            <person name="Barry K.W."/>
            <person name="Haridas S."/>
            <person name="Chen C."/>
            <person name="Bauer D."/>
            <person name="Andreopoulos W."/>
            <person name="Pangilinan J."/>
            <person name="LaButti K."/>
            <person name="Riley R."/>
            <person name="Lipzen A."/>
            <person name="Clum A."/>
            <person name="Drula E."/>
            <person name="Henrissat B."/>
            <person name="Kohler A."/>
            <person name="Grigoriev I.V."/>
            <person name="Martin F.M."/>
            <person name="Hacquard S."/>
        </authorList>
    </citation>
    <scope>NUCLEOTIDE SEQUENCE</scope>
    <source>
        <strain evidence="1">MPI-CAGE-CH-0230</strain>
    </source>
</reference>
<dbReference type="Proteomes" id="UP000756346">
    <property type="component" value="Unassembled WGS sequence"/>
</dbReference>
<evidence type="ECO:0000313" key="1">
    <source>
        <dbReference type="EMBL" id="KAH7009379.1"/>
    </source>
</evidence>
<evidence type="ECO:0000313" key="2">
    <source>
        <dbReference type="Proteomes" id="UP000756346"/>
    </source>
</evidence>
<dbReference type="AlphaFoldDB" id="A0A9P8XPN9"/>
<organism evidence="1 2">
    <name type="scientific">Microdochium trichocladiopsis</name>
    <dbReference type="NCBI Taxonomy" id="1682393"/>
    <lineage>
        <taxon>Eukaryota</taxon>
        <taxon>Fungi</taxon>
        <taxon>Dikarya</taxon>
        <taxon>Ascomycota</taxon>
        <taxon>Pezizomycotina</taxon>
        <taxon>Sordariomycetes</taxon>
        <taxon>Xylariomycetidae</taxon>
        <taxon>Xylariales</taxon>
        <taxon>Microdochiaceae</taxon>
        <taxon>Microdochium</taxon>
    </lineage>
</organism>
<proteinExistence type="predicted"/>
<dbReference type="RefSeq" id="XP_046004007.1">
    <property type="nucleotide sequence ID" value="XM_046151455.1"/>
</dbReference>
<comment type="caution">
    <text evidence="1">The sequence shown here is derived from an EMBL/GenBank/DDBJ whole genome shotgun (WGS) entry which is preliminary data.</text>
</comment>
<sequence length="53" mass="6322">MYRYPIRYQTSWERSIQQHPLLHNVPRSGREEAVKAIGAFRRSPVSHLRVDCE</sequence>
<name>A0A9P8XPN9_9PEZI</name>
<protein>
    <submittedName>
        <fullName evidence="1">Uncharacterized protein</fullName>
    </submittedName>
</protein>
<accession>A0A9P8XPN9</accession>
<keyword evidence="2" id="KW-1185">Reference proteome</keyword>